<dbReference type="GO" id="GO:0031573">
    <property type="term" value="P:mitotic intra-S DNA damage checkpoint signaling"/>
    <property type="evidence" value="ECO:0007669"/>
    <property type="project" value="TreeGrafter"/>
</dbReference>
<dbReference type="OrthoDB" id="27031at2759"/>
<dbReference type="PANTHER" id="PTHR32086:SF0">
    <property type="entry name" value="FANCONI ANEMIA GROUP D2 PROTEIN"/>
    <property type="match status" value="1"/>
</dbReference>
<dbReference type="GO" id="GO:0007129">
    <property type="term" value="P:homologous chromosome pairing at meiosis"/>
    <property type="evidence" value="ECO:0007669"/>
    <property type="project" value="TreeGrafter"/>
</dbReference>
<evidence type="ECO:0000256" key="6">
    <source>
        <dbReference type="SAM" id="MobiDB-lite"/>
    </source>
</evidence>
<evidence type="ECO:0000313" key="8">
    <source>
        <dbReference type="Proteomes" id="UP000245119"/>
    </source>
</evidence>
<evidence type="ECO:0000256" key="5">
    <source>
        <dbReference type="ARBA" id="ARBA00093456"/>
    </source>
</evidence>
<organism evidence="7 8">
    <name type="scientific">Pomacea canaliculata</name>
    <name type="common">Golden apple snail</name>
    <dbReference type="NCBI Taxonomy" id="400727"/>
    <lineage>
        <taxon>Eukaryota</taxon>
        <taxon>Metazoa</taxon>
        <taxon>Spiralia</taxon>
        <taxon>Lophotrochozoa</taxon>
        <taxon>Mollusca</taxon>
        <taxon>Gastropoda</taxon>
        <taxon>Caenogastropoda</taxon>
        <taxon>Architaenioglossa</taxon>
        <taxon>Ampullarioidea</taxon>
        <taxon>Ampullariidae</taxon>
        <taxon>Pomacea</taxon>
    </lineage>
</organism>
<dbReference type="GO" id="GO:0005634">
    <property type="term" value="C:nucleus"/>
    <property type="evidence" value="ECO:0007669"/>
    <property type="project" value="UniProtKB-SubCell"/>
</dbReference>
<sequence>MAENYKGKTLFCALCTEAGLILKNGSESNEINVDKTAFQRNITYFLKNQTGDVTEVVEEFLEGFGEYIDNKERFHRSLLPTFTTSECESARSKVQESVVRLLLGVELIQPSLVRSLLEKLPEFSQDDGIIFDAGERVDIPHLLLAQLRWLDFIVDNKALREVLLEMLDATSEDVQREIISVLPAVLDDTDHTIVAMKLNEVLVSRSHLTVAVLDTLTCLELTPDLLAQVRQAAVQALKLVDADNLVVVIKFLLRTASQAEMTEVVAEIRRGIDLPSLVDHRAALAKGKCTQIYSSNQRDTEVLIMDAIQSGIQFQRGVADAWLKMIDSLKEKLNILDLVVILLLHQTSRRKSVESLVRNKIRSGDMSEPLLQKAFSDHSQMIQRQFKSLMMLAEMLLRGSEMSFGYIGGVIYKLIFANFDTFCKQETVATLVMQLGSGNLEETDVALDVLASLVEEHLKDMVQFAIFFKRLLDLQQQNMSLQRLRKLFAVLSRIAFCAGNDPALMQDDLHMVIRKLISSVNPNLLGDEREQEVTSLLNMLRAASSRHSQPSAVFLDELAALVMDGSLHPKVQTWVSEHMTDMFQENFVVDADDKNNSAVGIPMTAQFSLNQEEESNIVINLLPLVAAEITECQKSEQTVYAACLSPHFRLVQICESHQHQGNMEGIDALLGCPIYVPDEYVYEKFESFSDKEKDVICTCLLHCINWFREVINAFASQTDVEMKGKVVQRLYNITHLQKVLIRCMKEHPRYNAQLLGLGVDDQQSNASHSNTKNKAPVTKAKGSRKRELDLSVFHILHSVSVLHSCLDLDLQSKDTHKFQIQAQQLNFLLEDLVKKMNHALIASTTHCHSFFKARLLKKTGFSNLDKHSSEQTARFCVKLLPTLCSHLDAISNFFQTQISRTDDEIDDLGTNTLEAEEMAVCFHLVLQALQVLFAWNGFGLLEHRELLRESVALLAAQVKAMGTTQMSFIDLLSNASLYIENFAETVPTLAASTTLIKLLAALTSRCENTTLRQRLGELAHKQVQREWGIEKGDHEKGASVNEMLQFHVRIWIINTEDPFQTMENIANTIKMELVQGSRQGTASELPCLTRSTFPVFLRVIMSELVEKVKGIPLLKRSDDKEIQEKYLVSWSAAVRVLFLGVGLVKELNSRGGISACMKYGRQFVEIFLQRAMPVLDASFISQSTEVHSLLRTLQQSTRILQNMCGHAKRTQDITQVNQVPVLKRALERLVLRVKHMLTINHCQRAFWVGNLKNKTLQGEEIPSQAYSEQKSSGADSEGDEEPMSEEESELEAQTEEKVGVSTSVASDDSDGSYSEIY</sequence>
<evidence type="ECO:0000256" key="3">
    <source>
        <dbReference type="ARBA" id="ARBA00022843"/>
    </source>
</evidence>
<dbReference type="SUPFAM" id="SSF48371">
    <property type="entry name" value="ARM repeat"/>
    <property type="match status" value="1"/>
</dbReference>
<dbReference type="PANTHER" id="PTHR32086">
    <property type="entry name" value="FANCONI ANEMIA GROUP D2 PROTEIN"/>
    <property type="match status" value="1"/>
</dbReference>
<protein>
    <recommendedName>
        <fullName evidence="9">Fanconi anemia group D2 protein</fullName>
    </recommendedName>
</protein>
<dbReference type="InterPro" id="IPR029448">
    <property type="entry name" value="FANCD2"/>
</dbReference>
<reference evidence="7 8" key="1">
    <citation type="submission" date="2018-04" db="EMBL/GenBank/DDBJ databases">
        <title>The genome of golden apple snail Pomacea canaliculata provides insight into stress tolerance and invasive adaptation.</title>
        <authorList>
            <person name="Liu C."/>
            <person name="Liu B."/>
            <person name="Ren Y."/>
            <person name="Zhang Y."/>
            <person name="Wang H."/>
            <person name="Li S."/>
            <person name="Jiang F."/>
            <person name="Yin L."/>
            <person name="Zhang G."/>
            <person name="Qian W."/>
            <person name="Fan W."/>
        </authorList>
    </citation>
    <scope>NUCLEOTIDE SEQUENCE [LARGE SCALE GENOMIC DNA]</scope>
    <source>
        <strain evidence="7">SZHN2017</strain>
        <tissue evidence="7">Muscle</tissue>
    </source>
</reference>
<feature type="region of interest" description="Disordered" evidence="6">
    <location>
        <begin position="1261"/>
        <end position="1317"/>
    </location>
</feature>
<dbReference type="GO" id="GO:1990918">
    <property type="term" value="P:double-strand break repair involved in meiotic recombination"/>
    <property type="evidence" value="ECO:0007669"/>
    <property type="project" value="TreeGrafter"/>
</dbReference>
<dbReference type="STRING" id="400727.A0A2T7NUK5"/>
<keyword evidence="2" id="KW-1017">Isopeptide bond</keyword>
<comment type="similarity">
    <text evidence="5">Belongs to the Fanconi anemia protein FANCD2 family.</text>
</comment>
<comment type="subcellular location">
    <subcellularLocation>
        <location evidence="1">Nucleus</location>
    </subcellularLocation>
</comment>
<gene>
    <name evidence="7" type="ORF">C0Q70_15321</name>
</gene>
<dbReference type="GO" id="GO:0036297">
    <property type="term" value="P:interstrand cross-link repair"/>
    <property type="evidence" value="ECO:0007669"/>
    <property type="project" value="TreeGrafter"/>
</dbReference>
<dbReference type="GO" id="GO:0000793">
    <property type="term" value="C:condensed chromosome"/>
    <property type="evidence" value="ECO:0007669"/>
    <property type="project" value="TreeGrafter"/>
</dbReference>
<dbReference type="EMBL" id="PZQS01000009">
    <property type="protein sequence ID" value="PVD24835.1"/>
    <property type="molecule type" value="Genomic_DNA"/>
</dbReference>
<dbReference type="GO" id="GO:0070182">
    <property type="term" value="F:DNA polymerase binding"/>
    <property type="evidence" value="ECO:0007669"/>
    <property type="project" value="TreeGrafter"/>
</dbReference>
<dbReference type="Proteomes" id="UP000245119">
    <property type="component" value="Linkage Group LG9"/>
</dbReference>
<evidence type="ECO:0000256" key="2">
    <source>
        <dbReference type="ARBA" id="ARBA00022499"/>
    </source>
</evidence>
<feature type="region of interest" description="Disordered" evidence="6">
    <location>
        <begin position="763"/>
        <end position="782"/>
    </location>
</feature>
<keyword evidence="3" id="KW-0832">Ubl conjugation</keyword>
<evidence type="ECO:0008006" key="9">
    <source>
        <dbReference type="Google" id="ProtNLM"/>
    </source>
</evidence>
<feature type="compositionally biased region" description="Acidic residues" evidence="6">
    <location>
        <begin position="1276"/>
        <end position="1293"/>
    </location>
</feature>
<keyword evidence="8" id="KW-1185">Reference proteome</keyword>
<accession>A0A2T7NUK5</accession>
<evidence type="ECO:0000256" key="4">
    <source>
        <dbReference type="ARBA" id="ARBA00023242"/>
    </source>
</evidence>
<comment type="caution">
    <text evidence="7">The sequence shown here is derived from an EMBL/GenBank/DDBJ whole genome shotgun (WGS) entry which is preliminary data.</text>
</comment>
<keyword evidence="4" id="KW-0539">Nucleus</keyword>
<feature type="compositionally biased region" description="Polar residues" evidence="6">
    <location>
        <begin position="1264"/>
        <end position="1274"/>
    </location>
</feature>
<dbReference type="Pfam" id="PF14631">
    <property type="entry name" value="FancD2"/>
    <property type="match status" value="2"/>
</dbReference>
<evidence type="ECO:0000313" key="7">
    <source>
        <dbReference type="EMBL" id="PVD24835.1"/>
    </source>
</evidence>
<feature type="compositionally biased region" description="Polar residues" evidence="6">
    <location>
        <begin position="763"/>
        <end position="773"/>
    </location>
</feature>
<name>A0A2T7NUK5_POMCA</name>
<proteinExistence type="inferred from homology"/>
<dbReference type="InterPro" id="IPR016024">
    <property type="entry name" value="ARM-type_fold"/>
</dbReference>
<evidence type="ECO:0000256" key="1">
    <source>
        <dbReference type="ARBA" id="ARBA00004123"/>
    </source>
</evidence>